<dbReference type="PROSITE" id="PS51118">
    <property type="entry name" value="HTH_HXLR"/>
    <property type="match status" value="1"/>
</dbReference>
<accession>A0A7K0CYJ0</accession>
<evidence type="ECO:0000256" key="2">
    <source>
        <dbReference type="ARBA" id="ARBA00023125"/>
    </source>
</evidence>
<evidence type="ECO:0000256" key="3">
    <source>
        <dbReference type="ARBA" id="ARBA00023163"/>
    </source>
</evidence>
<dbReference type="Gene3D" id="1.10.10.10">
    <property type="entry name" value="Winged helix-like DNA-binding domain superfamily/Winged helix DNA-binding domain"/>
    <property type="match status" value="1"/>
</dbReference>
<dbReference type="EMBL" id="WEGK01000003">
    <property type="protein sequence ID" value="MQY18533.1"/>
    <property type="molecule type" value="Genomic_DNA"/>
</dbReference>
<dbReference type="InterPro" id="IPR036388">
    <property type="entry name" value="WH-like_DNA-bd_sf"/>
</dbReference>
<keyword evidence="1" id="KW-0805">Transcription regulation</keyword>
<sequence length="215" mass="22754">MRKSSTDGSASKRSYGQYCGLARALDVVGGRWSLLIVRELLVGPARYGQLQAGLPGIATNLLAQRLRELEEAGVVERTLDTESNGVAYMLTPWGHELRDTVAALVNWSSPLMITGPQGDAFQGHWLVVAVDSLLRDKRFDESVTVGLAVDDVIVSVHVGRTGARVELCGDTVPDTVFRGDPAIVLGLASGMLPIEQAVAGGELTGRAADLAVAFG</sequence>
<evidence type="ECO:0000313" key="5">
    <source>
        <dbReference type="EMBL" id="MQY18533.1"/>
    </source>
</evidence>
<dbReference type="InterPro" id="IPR011991">
    <property type="entry name" value="ArsR-like_HTH"/>
</dbReference>
<dbReference type="OrthoDB" id="9792527at2"/>
<protein>
    <recommendedName>
        <fullName evidence="4">HTH hxlR-type domain-containing protein</fullName>
    </recommendedName>
</protein>
<gene>
    <name evidence="5" type="ORF">NRB20_16120</name>
</gene>
<reference evidence="5 6" key="1">
    <citation type="submission" date="2019-10" db="EMBL/GenBank/DDBJ databases">
        <title>Nocardia macrotermitis sp. nov. and Nocardia aurantia sp. nov., isolated from the gut of fungus growing-termite Macrotermes natalensis.</title>
        <authorList>
            <person name="Benndorf R."/>
            <person name="Schwitalla J."/>
            <person name="Martin K."/>
            <person name="De Beer W."/>
            <person name="Kaster A.-K."/>
            <person name="Vollmers J."/>
            <person name="Poulsen M."/>
            <person name="Beemelmanns C."/>
        </authorList>
    </citation>
    <scope>NUCLEOTIDE SEQUENCE [LARGE SCALE GENOMIC DNA]</scope>
    <source>
        <strain evidence="5 6">RB20</strain>
    </source>
</reference>
<dbReference type="PANTHER" id="PTHR33204:SF18">
    <property type="entry name" value="TRANSCRIPTIONAL REGULATORY PROTEIN"/>
    <property type="match status" value="1"/>
</dbReference>
<dbReference type="SUPFAM" id="SSF46785">
    <property type="entry name" value="Winged helix' DNA-binding domain"/>
    <property type="match status" value="1"/>
</dbReference>
<dbReference type="Pfam" id="PF01638">
    <property type="entry name" value="HxlR"/>
    <property type="match status" value="1"/>
</dbReference>
<keyword evidence="2" id="KW-0238">DNA-binding</keyword>
<dbReference type="CDD" id="cd00090">
    <property type="entry name" value="HTH_ARSR"/>
    <property type="match status" value="1"/>
</dbReference>
<proteinExistence type="predicted"/>
<dbReference type="InterPro" id="IPR002577">
    <property type="entry name" value="HTH_HxlR"/>
</dbReference>
<feature type="domain" description="HTH hxlR-type" evidence="4">
    <location>
        <begin position="19"/>
        <end position="116"/>
    </location>
</feature>
<dbReference type="GO" id="GO:0003677">
    <property type="term" value="F:DNA binding"/>
    <property type="evidence" value="ECO:0007669"/>
    <property type="project" value="UniProtKB-KW"/>
</dbReference>
<keyword evidence="6" id="KW-1185">Reference proteome</keyword>
<dbReference type="RefSeq" id="WP_153409049.1">
    <property type="nucleotide sequence ID" value="NZ_WEGK01000003.1"/>
</dbReference>
<dbReference type="InterPro" id="IPR036390">
    <property type="entry name" value="WH_DNA-bd_sf"/>
</dbReference>
<evidence type="ECO:0000256" key="1">
    <source>
        <dbReference type="ARBA" id="ARBA00023015"/>
    </source>
</evidence>
<dbReference type="PANTHER" id="PTHR33204">
    <property type="entry name" value="TRANSCRIPTIONAL REGULATOR, MARR FAMILY"/>
    <property type="match status" value="1"/>
</dbReference>
<dbReference type="Proteomes" id="UP000438448">
    <property type="component" value="Unassembled WGS sequence"/>
</dbReference>
<evidence type="ECO:0000259" key="4">
    <source>
        <dbReference type="PROSITE" id="PS51118"/>
    </source>
</evidence>
<evidence type="ECO:0000313" key="6">
    <source>
        <dbReference type="Proteomes" id="UP000438448"/>
    </source>
</evidence>
<organism evidence="5 6">
    <name type="scientific">Nocardia macrotermitis</name>
    <dbReference type="NCBI Taxonomy" id="2585198"/>
    <lineage>
        <taxon>Bacteria</taxon>
        <taxon>Bacillati</taxon>
        <taxon>Actinomycetota</taxon>
        <taxon>Actinomycetes</taxon>
        <taxon>Mycobacteriales</taxon>
        <taxon>Nocardiaceae</taxon>
        <taxon>Nocardia</taxon>
    </lineage>
</organism>
<name>A0A7K0CYJ0_9NOCA</name>
<keyword evidence="3" id="KW-0804">Transcription</keyword>
<comment type="caution">
    <text evidence="5">The sequence shown here is derived from an EMBL/GenBank/DDBJ whole genome shotgun (WGS) entry which is preliminary data.</text>
</comment>
<dbReference type="AlphaFoldDB" id="A0A7K0CYJ0"/>